<evidence type="ECO:0000313" key="3">
    <source>
        <dbReference type="EMBL" id="CAK7933478.1"/>
    </source>
</evidence>
<dbReference type="EMBL" id="CAKLBY020000194">
    <property type="protein sequence ID" value="CAK7933478.1"/>
    <property type="molecule type" value="Genomic_DNA"/>
</dbReference>
<organism evidence="3 4">
    <name type="scientific">Peronospora matthiolae</name>
    <dbReference type="NCBI Taxonomy" id="2874970"/>
    <lineage>
        <taxon>Eukaryota</taxon>
        <taxon>Sar</taxon>
        <taxon>Stramenopiles</taxon>
        <taxon>Oomycota</taxon>
        <taxon>Peronosporomycetes</taxon>
        <taxon>Peronosporales</taxon>
        <taxon>Peronosporaceae</taxon>
        <taxon>Peronospora</taxon>
    </lineage>
</organism>
<accession>A0AAV1UJM7</accession>
<comment type="caution">
    <text evidence="3">The sequence shown here is derived from an EMBL/GenBank/DDBJ whole genome shotgun (WGS) entry which is preliminary data.</text>
</comment>
<evidence type="ECO:0000313" key="4">
    <source>
        <dbReference type="Proteomes" id="UP001162060"/>
    </source>
</evidence>
<dbReference type="CDD" id="cd00030">
    <property type="entry name" value="C2"/>
    <property type="match status" value="1"/>
</dbReference>
<protein>
    <recommendedName>
        <fullName evidence="2">C2 domain-containing protein</fullName>
    </recommendedName>
</protein>
<dbReference type="Gene3D" id="2.60.40.150">
    <property type="entry name" value="C2 domain"/>
    <property type="match status" value="1"/>
</dbReference>
<evidence type="ECO:0000259" key="2">
    <source>
        <dbReference type="PROSITE" id="PS50004"/>
    </source>
</evidence>
<dbReference type="InterPro" id="IPR000008">
    <property type="entry name" value="C2_dom"/>
</dbReference>
<dbReference type="Proteomes" id="UP001162060">
    <property type="component" value="Unassembled WGS sequence"/>
</dbReference>
<feature type="domain" description="C2" evidence="2">
    <location>
        <begin position="24"/>
        <end position="165"/>
    </location>
</feature>
<evidence type="ECO:0000256" key="1">
    <source>
        <dbReference type="SAM" id="MobiDB-lite"/>
    </source>
</evidence>
<reference evidence="3" key="1">
    <citation type="submission" date="2024-01" db="EMBL/GenBank/DDBJ databases">
        <authorList>
            <person name="Webb A."/>
        </authorList>
    </citation>
    <scope>NUCLEOTIDE SEQUENCE</scope>
    <source>
        <strain evidence="3">Pm1</strain>
    </source>
</reference>
<dbReference type="InterPro" id="IPR035892">
    <property type="entry name" value="C2_domain_sf"/>
</dbReference>
<dbReference type="SMART" id="SM00239">
    <property type="entry name" value="C2"/>
    <property type="match status" value="1"/>
</dbReference>
<sequence>MSAVDDVEARIRRLDELRVEKSTQLRQLQQELRYNSVAGVDERLESGQSVAQLDVSIEGGRNLLFKAGFLSSPQTYVRVTLVLVLAQFESDEQHTLMEQKSTSKRPVAPSPRWGETLSFQTLPAAVGTLRVDVMQEERIGADEVVGAFLLPLSRLQDQRPMDKWHVLQPTRDGAATTSEVFVSCRLQRSPLSALTVELELLQNQANELQVFLGRHQNLVTGLPQEGPAPAMSSANVLQGKVVVPEETPERSVSTRFSAVASFPPAMRKREFGENTDVTGRLLETLRAKRQRVNSEQHVGSLSDRIANWLLPTSTPTSSMKADARPCSGVFAGENAGLTSSQFFPFKHRQSASEPRRGRRTGRSLSAAEPKAPSTLQAIEKWLFTDKSGNS</sequence>
<dbReference type="PROSITE" id="PS50004">
    <property type="entry name" value="C2"/>
    <property type="match status" value="1"/>
</dbReference>
<dbReference type="Pfam" id="PF00168">
    <property type="entry name" value="C2"/>
    <property type="match status" value="1"/>
</dbReference>
<name>A0AAV1UJM7_9STRA</name>
<gene>
    <name evidence="3" type="ORF">PM001_LOCUS18628</name>
</gene>
<dbReference type="AlphaFoldDB" id="A0AAV1UJM7"/>
<proteinExistence type="predicted"/>
<feature type="region of interest" description="Disordered" evidence="1">
    <location>
        <begin position="341"/>
        <end position="373"/>
    </location>
</feature>
<dbReference type="SUPFAM" id="SSF49562">
    <property type="entry name" value="C2 domain (Calcium/lipid-binding domain, CaLB)"/>
    <property type="match status" value="1"/>
</dbReference>